<feature type="compositionally biased region" description="Basic and acidic residues" evidence="1">
    <location>
        <begin position="43"/>
        <end position="56"/>
    </location>
</feature>
<evidence type="ECO:0000313" key="2">
    <source>
        <dbReference type="EMBL" id="ART31179.1"/>
    </source>
</evidence>
<feature type="region of interest" description="Disordered" evidence="1">
    <location>
        <begin position="36"/>
        <end position="56"/>
    </location>
</feature>
<gene>
    <name evidence="2" type="ORF">AEK19_MT0953</name>
</gene>
<dbReference type="AlphaFoldDB" id="A0A1Y0B1E4"/>
<sequence>MPAAILSRMRESPGVPPIIHILLNSEVKLSRARRTSTVVMEGAGEKPGSKDERTGLLMHDKPDRLLKQAGIPVLT</sequence>
<proteinExistence type="predicted"/>
<geneLocation type="mitochondrion" evidence="2"/>
<name>A0A1Y0B1E4_9LAMI</name>
<dbReference type="EMBL" id="KY774314">
    <property type="protein sequence ID" value="ART31179.1"/>
    <property type="molecule type" value="Genomic_DNA"/>
</dbReference>
<reference evidence="2" key="1">
    <citation type="submission" date="2017-03" db="EMBL/GenBank/DDBJ databases">
        <title>The mitochondrial genome of the carnivorous plant Utricularia reniformis (Lentibulariaceae): structure, comparative analysis and evolutionary landmarks.</title>
        <authorList>
            <person name="Silva S.R."/>
            <person name="Alvarenga D.O."/>
            <person name="Michael T.P."/>
            <person name="Miranda V.F.O."/>
            <person name="Varani A.M."/>
        </authorList>
    </citation>
    <scope>NUCLEOTIDE SEQUENCE</scope>
</reference>
<protein>
    <submittedName>
        <fullName evidence="2">Uncharacterized protein</fullName>
    </submittedName>
</protein>
<accession>A0A1Y0B1E4</accession>
<keyword evidence="2" id="KW-0496">Mitochondrion</keyword>
<evidence type="ECO:0000256" key="1">
    <source>
        <dbReference type="SAM" id="MobiDB-lite"/>
    </source>
</evidence>
<organism evidence="2">
    <name type="scientific">Utricularia reniformis</name>
    <dbReference type="NCBI Taxonomy" id="192314"/>
    <lineage>
        <taxon>Eukaryota</taxon>
        <taxon>Viridiplantae</taxon>
        <taxon>Streptophyta</taxon>
        <taxon>Embryophyta</taxon>
        <taxon>Tracheophyta</taxon>
        <taxon>Spermatophyta</taxon>
        <taxon>Magnoliopsida</taxon>
        <taxon>eudicotyledons</taxon>
        <taxon>Gunneridae</taxon>
        <taxon>Pentapetalae</taxon>
        <taxon>asterids</taxon>
        <taxon>lamiids</taxon>
        <taxon>Lamiales</taxon>
        <taxon>Lentibulariaceae</taxon>
        <taxon>Utricularia</taxon>
    </lineage>
</organism>